<proteinExistence type="predicted"/>
<dbReference type="RefSeq" id="WP_153096254.1">
    <property type="nucleotide sequence ID" value="NZ_VZBP01000042.1"/>
</dbReference>
<accession>A0AA90VC75</accession>
<dbReference type="EMBL" id="VZBP01000042">
    <property type="protein sequence ID" value="MQO08636.1"/>
    <property type="molecule type" value="Genomic_DNA"/>
</dbReference>
<comment type="caution">
    <text evidence="1">The sequence shown here is derived from an EMBL/GenBank/DDBJ whole genome shotgun (WGS) entry which is preliminary data.</text>
</comment>
<reference evidence="2" key="1">
    <citation type="submission" date="2019-09" db="EMBL/GenBank/DDBJ databases">
        <title>Distinct polysaccharide growth profiles of human intestinal Prevotella copri isolates.</title>
        <authorList>
            <person name="Fehlner-Peach H."/>
            <person name="Magnabosco C."/>
            <person name="Raghavan V."/>
            <person name="Scher J.U."/>
            <person name="Tett A."/>
            <person name="Cox L.M."/>
            <person name="Gottsegen C."/>
            <person name="Watters A."/>
            <person name="Wiltshire- Gordon J.D."/>
            <person name="Segata N."/>
            <person name="Bonneau R."/>
            <person name="Littman D.R."/>
        </authorList>
    </citation>
    <scope>NUCLEOTIDE SEQUENCE [LARGE SCALE GENOMIC DNA]</scope>
    <source>
        <strain evidence="2">iA624</strain>
    </source>
</reference>
<dbReference type="AlphaFoldDB" id="A0AA90VC75"/>
<organism evidence="1 2">
    <name type="scientific">Segatella copri</name>
    <dbReference type="NCBI Taxonomy" id="165179"/>
    <lineage>
        <taxon>Bacteria</taxon>
        <taxon>Pseudomonadati</taxon>
        <taxon>Bacteroidota</taxon>
        <taxon>Bacteroidia</taxon>
        <taxon>Bacteroidales</taxon>
        <taxon>Prevotellaceae</taxon>
        <taxon>Segatella</taxon>
    </lineage>
</organism>
<evidence type="ECO:0000313" key="2">
    <source>
        <dbReference type="Proteomes" id="UP000405805"/>
    </source>
</evidence>
<sequence length="248" mass="28092">MDIVGVDCSTFLNTHFLTLLEGHKTTYMGRLEYLHYMGKEAAQVTAHYADKTTKPFTAPAVGGNDIYTTIDVSPSRFETEGTDLLYYVVEAGSRSMTLIIDSEERDVAPTLLFTNSFGCQELIYCTGKHEVDPQYTRDAAYMGGIRVNYRITEQRTFNADTGYLGTDMANWADDLFRSDEVYLVNFIGGVAKVGKRVTLSDSKSKRDNLRDSVPRFTFSYTYAQRQHNVLDLQRAGRIFDNTFDNTFN</sequence>
<evidence type="ECO:0000313" key="1">
    <source>
        <dbReference type="EMBL" id="MQO08636.1"/>
    </source>
</evidence>
<dbReference type="Proteomes" id="UP000405805">
    <property type="component" value="Unassembled WGS sequence"/>
</dbReference>
<name>A0AA90VC75_9BACT</name>
<gene>
    <name evidence="1" type="ORF">F7D57_02620</name>
</gene>
<protein>
    <submittedName>
        <fullName evidence="1">Uncharacterized protein</fullName>
    </submittedName>
</protein>